<evidence type="ECO:0000259" key="8">
    <source>
        <dbReference type="PROSITE" id="PS50090"/>
    </source>
</evidence>
<feature type="compositionally biased region" description="Basic and acidic residues" evidence="7">
    <location>
        <begin position="217"/>
        <end position="231"/>
    </location>
</feature>
<dbReference type="GO" id="GO:0042393">
    <property type="term" value="F:histone binding"/>
    <property type="evidence" value="ECO:0007669"/>
    <property type="project" value="TreeGrafter"/>
</dbReference>
<comment type="subcellular location">
    <subcellularLocation>
        <location evidence="1">Nucleus</location>
    </subcellularLocation>
</comment>
<evidence type="ECO:0000256" key="7">
    <source>
        <dbReference type="SAM" id="MobiDB-lite"/>
    </source>
</evidence>
<evidence type="ECO:0000313" key="11">
    <source>
        <dbReference type="EMBL" id="CAD5220336.1"/>
    </source>
</evidence>
<dbReference type="InterPro" id="IPR036388">
    <property type="entry name" value="WH-like_DNA-bd_sf"/>
</dbReference>
<dbReference type="InterPro" id="IPR001005">
    <property type="entry name" value="SANT/Myb"/>
</dbReference>
<accession>A0A811KZM6</accession>
<evidence type="ECO:0000256" key="4">
    <source>
        <dbReference type="ARBA" id="ARBA00023163"/>
    </source>
</evidence>
<dbReference type="AlphaFoldDB" id="A0A811KZM6"/>
<evidence type="ECO:0000256" key="5">
    <source>
        <dbReference type="ARBA" id="ARBA00023242"/>
    </source>
</evidence>
<keyword evidence="3" id="KW-0238">DNA-binding</keyword>
<evidence type="ECO:0000256" key="1">
    <source>
        <dbReference type="ARBA" id="ARBA00004123"/>
    </source>
</evidence>
<evidence type="ECO:0008006" key="13">
    <source>
        <dbReference type="Google" id="ProtNLM"/>
    </source>
</evidence>
<proteinExistence type="inferred from homology"/>
<feature type="domain" description="SWIRM" evidence="9">
    <location>
        <begin position="79"/>
        <end position="176"/>
    </location>
</feature>
<dbReference type="GO" id="GO:0003677">
    <property type="term" value="F:DNA binding"/>
    <property type="evidence" value="ECO:0007669"/>
    <property type="project" value="UniProtKB-KW"/>
</dbReference>
<dbReference type="PANTHER" id="PTHR12802">
    <property type="entry name" value="SWI/SNF COMPLEX-RELATED"/>
    <property type="match status" value="1"/>
</dbReference>
<comment type="similarity">
    <text evidence="6">Belongs to the SMARCC family.</text>
</comment>
<dbReference type="PANTHER" id="PTHR12802:SF41">
    <property type="entry name" value="BRAHMA ASSOCIATED PROTEIN 155 KDA"/>
    <property type="match status" value="1"/>
</dbReference>
<comment type="caution">
    <text evidence="11">The sequence shown here is derived from an EMBL/GenBank/DDBJ whole genome shotgun (WGS) entry which is preliminary data.</text>
</comment>
<dbReference type="InterPro" id="IPR007526">
    <property type="entry name" value="SWIRM"/>
</dbReference>
<evidence type="ECO:0000256" key="2">
    <source>
        <dbReference type="ARBA" id="ARBA00023015"/>
    </source>
</evidence>
<dbReference type="Gene3D" id="1.10.10.10">
    <property type="entry name" value="Winged helix-like DNA-binding domain superfamily/Winged helix DNA-binding domain"/>
    <property type="match status" value="1"/>
</dbReference>
<dbReference type="Pfam" id="PF16498">
    <property type="entry name" value="SWIRM-assoc_3"/>
    <property type="match status" value="1"/>
</dbReference>
<dbReference type="Gene3D" id="1.10.10.60">
    <property type="entry name" value="Homeodomain-like"/>
    <property type="match status" value="1"/>
</dbReference>
<dbReference type="GO" id="GO:0045893">
    <property type="term" value="P:positive regulation of DNA-templated transcription"/>
    <property type="evidence" value="ECO:0007669"/>
    <property type="project" value="TreeGrafter"/>
</dbReference>
<feature type="domain" description="SANT" evidence="10">
    <location>
        <begin position="276"/>
        <end position="327"/>
    </location>
</feature>
<keyword evidence="5" id="KW-0539">Nucleus</keyword>
<organism evidence="11 12">
    <name type="scientific">Bursaphelenchus okinawaensis</name>
    <dbReference type="NCBI Taxonomy" id="465554"/>
    <lineage>
        <taxon>Eukaryota</taxon>
        <taxon>Metazoa</taxon>
        <taxon>Ecdysozoa</taxon>
        <taxon>Nematoda</taxon>
        <taxon>Chromadorea</taxon>
        <taxon>Rhabditida</taxon>
        <taxon>Tylenchina</taxon>
        <taxon>Tylenchomorpha</taxon>
        <taxon>Aphelenchoidea</taxon>
        <taxon>Aphelenchoididae</taxon>
        <taxon>Bursaphelenchus</taxon>
    </lineage>
</organism>
<dbReference type="PROSITE" id="PS51293">
    <property type="entry name" value="SANT"/>
    <property type="match status" value="1"/>
</dbReference>
<dbReference type="InterPro" id="IPR009057">
    <property type="entry name" value="Homeodomain-like_sf"/>
</dbReference>
<keyword evidence="4" id="KW-0804">Transcription</keyword>
<keyword evidence="12" id="KW-1185">Reference proteome</keyword>
<feature type="region of interest" description="Disordered" evidence="7">
    <location>
        <begin position="588"/>
        <end position="772"/>
    </location>
</feature>
<feature type="domain" description="Myb-like" evidence="8">
    <location>
        <begin position="281"/>
        <end position="323"/>
    </location>
</feature>
<dbReference type="Proteomes" id="UP000614601">
    <property type="component" value="Unassembled WGS sequence"/>
</dbReference>
<dbReference type="EMBL" id="CAJFDH010000004">
    <property type="protein sequence ID" value="CAD5220336.1"/>
    <property type="molecule type" value="Genomic_DNA"/>
</dbReference>
<dbReference type="OrthoDB" id="118550at2759"/>
<dbReference type="Pfam" id="PF00249">
    <property type="entry name" value="Myb_DNA-binding"/>
    <property type="match status" value="1"/>
</dbReference>
<evidence type="ECO:0000256" key="3">
    <source>
        <dbReference type="ARBA" id="ARBA00023125"/>
    </source>
</evidence>
<name>A0A811KZM6_9BILA</name>
<dbReference type="InterPro" id="IPR017884">
    <property type="entry name" value="SANT_dom"/>
</dbReference>
<gene>
    <name evidence="11" type="ORF">BOKJ2_LOCUS8893</name>
</gene>
<dbReference type="Pfam" id="PF04433">
    <property type="entry name" value="SWIRM"/>
    <property type="match status" value="1"/>
</dbReference>
<dbReference type="GO" id="GO:0016514">
    <property type="term" value="C:SWI/SNF complex"/>
    <property type="evidence" value="ECO:0007669"/>
    <property type="project" value="TreeGrafter"/>
</dbReference>
<dbReference type="InterPro" id="IPR032448">
    <property type="entry name" value="SWIRM-assoc"/>
</dbReference>
<dbReference type="FunFam" id="1.10.10.60:FF:000014">
    <property type="entry name" value="SWI/SNF complex subunit SMARCC2 isoform C"/>
    <property type="match status" value="1"/>
</dbReference>
<feature type="compositionally biased region" description="Basic and acidic residues" evidence="7">
    <location>
        <begin position="424"/>
        <end position="452"/>
    </location>
</feature>
<evidence type="ECO:0000313" key="12">
    <source>
        <dbReference type="Proteomes" id="UP000614601"/>
    </source>
</evidence>
<feature type="compositionally biased region" description="Polar residues" evidence="7">
    <location>
        <begin position="623"/>
        <end position="651"/>
    </location>
</feature>
<evidence type="ECO:0000256" key="6">
    <source>
        <dbReference type="ARBA" id="ARBA00049655"/>
    </source>
</evidence>
<evidence type="ECO:0000259" key="9">
    <source>
        <dbReference type="PROSITE" id="PS50934"/>
    </source>
</evidence>
<dbReference type="SUPFAM" id="SSF46689">
    <property type="entry name" value="Homeodomain-like"/>
    <property type="match status" value="2"/>
</dbReference>
<feature type="compositionally biased region" description="Low complexity" evidence="7">
    <location>
        <begin position="731"/>
        <end position="753"/>
    </location>
</feature>
<dbReference type="Pfam" id="PF16495">
    <property type="entry name" value="SWIRM-assoc_1"/>
    <property type="match status" value="1"/>
</dbReference>
<feature type="compositionally biased region" description="Acidic residues" evidence="7">
    <location>
        <begin position="13"/>
        <end position="26"/>
    </location>
</feature>
<dbReference type="SMART" id="SM00717">
    <property type="entry name" value="SANT"/>
    <property type="match status" value="1"/>
</dbReference>
<dbReference type="InterPro" id="IPR032451">
    <property type="entry name" value="SMARCC_C"/>
</dbReference>
<feature type="region of interest" description="Disordered" evidence="7">
    <location>
        <begin position="217"/>
        <end position="243"/>
    </location>
</feature>
<feature type="region of interest" description="Disordered" evidence="7">
    <location>
        <begin position="1"/>
        <end position="69"/>
    </location>
</feature>
<dbReference type="PROSITE" id="PS50934">
    <property type="entry name" value="SWIRM"/>
    <property type="match status" value="1"/>
</dbReference>
<protein>
    <recommendedName>
        <fullName evidence="13">SANT domain-containing protein</fullName>
    </recommendedName>
</protein>
<dbReference type="FunFam" id="1.10.10.10:FF:000020">
    <property type="entry name" value="SWI/SNF complex subunit SMARCC2 isoform c"/>
    <property type="match status" value="1"/>
</dbReference>
<sequence>MRKSGIKRRREDEDGNTADGYPEDEDSRLTPVLVPKGREKDSEFSAPKSHKLVDLDEEAEPQQVKDEDGPAVVDQRHYIIIPSYSSWFDYNSIHDIEERGVPDFFRGNNKSRTPEMYMTYRNFMIDTYRLNPFEYLSFTACRRNLSGDICTIARTHSFLEQWGLINYQVDAENRPAPVGPPATSHFMVLADAPNGLQPVNPFPHGFQLTDKAIKAEKMDTQESSTTEKPEEFREEGEDRSEVKVKVEKPKRGAFEAGLKTDQYAKQLAAMKLKGAAPGRDWDDQETLLLLEALEMYKDDWNRVADHVGSRTQDECILRLLQLPIQDPFLEEDGGDVLGPLAYQPTPFSQAANPVMSTVAFLASVVEPRVAAAACKAALQEYSNMKDELPPLVLEAHAKNVDAHAKANNGEVDPEVGLKESGIASDDKTAEDSNKDEEPMETDEKQTEESEVVKEARKVVSEKVQTAAASALAAAAVKARHLANLEERRMKSLVAQLVETQMKKLELKLKHFDELEAITDRERESFEYQRQQLILERQFFHLDQLRYMQERSKTDAYQALMEKGELEPGFEVRGCPPQMQPQLLASKQNGEALPPRADSKPADALLSDGTSASQAAPQLAGPTERTSQAQSRVQSEPSAGAPSSQLPAQSYGYQYGAAPPSGQSYSQALPQAPQAGHYPPQQPQLYYGQGGPPIAQRPYAPPSQQQYNQRMGPGYDYNHSQGRPAGYPPAPQQGQYQYQQGYQGGQYYPQQGGQPPHPPAQLGEGQEQAPPQP</sequence>
<dbReference type="Proteomes" id="UP000783686">
    <property type="component" value="Unassembled WGS sequence"/>
</dbReference>
<evidence type="ECO:0000259" key="10">
    <source>
        <dbReference type="PROSITE" id="PS51293"/>
    </source>
</evidence>
<keyword evidence="2" id="KW-0805">Transcription regulation</keyword>
<feature type="region of interest" description="Disordered" evidence="7">
    <location>
        <begin position="405"/>
        <end position="452"/>
    </location>
</feature>
<dbReference type="PROSITE" id="PS50090">
    <property type="entry name" value="MYB_LIKE"/>
    <property type="match status" value="1"/>
</dbReference>
<dbReference type="EMBL" id="CAJFCW020000004">
    <property type="protein sequence ID" value="CAG9113539.1"/>
    <property type="molecule type" value="Genomic_DNA"/>
</dbReference>
<reference evidence="11" key="1">
    <citation type="submission" date="2020-09" db="EMBL/GenBank/DDBJ databases">
        <authorList>
            <person name="Kikuchi T."/>
        </authorList>
    </citation>
    <scope>NUCLEOTIDE SEQUENCE</scope>
    <source>
        <strain evidence="11">SH1</strain>
    </source>
</reference>